<dbReference type="Proteomes" id="UP001210609">
    <property type="component" value="Chromosome"/>
</dbReference>
<evidence type="ECO:0000313" key="2">
    <source>
        <dbReference type="EMBL" id="WAT95222.1"/>
    </source>
</evidence>
<proteinExistence type="predicted"/>
<dbReference type="EMBL" id="CP114202">
    <property type="protein sequence ID" value="WAT95222.1"/>
    <property type="molecule type" value="Genomic_DNA"/>
</dbReference>
<feature type="chain" id="PRO_5046133416" evidence="1">
    <location>
        <begin position="28"/>
        <end position="67"/>
    </location>
</feature>
<sequence>MLMLRRISVVLTGLLVTGFLATGAAAAAPVDGRHQDRLTAKERQGLRIAGDVLDALFGEGLPRRDRY</sequence>
<organism evidence="2 3">
    <name type="scientific">Streptomyces nigrescens</name>
    <dbReference type="NCBI Taxonomy" id="1920"/>
    <lineage>
        <taxon>Bacteria</taxon>
        <taxon>Bacillati</taxon>
        <taxon>Actinomycetota</taxon>
        <taxon>Actinomycetes</taxon>
        <taxon>Kitasatosporales</taxon>
        <taxon>Streptomycetaceae</taxon>
        <taxon>Streptomyces</taxon>
    </lineage>
</organism>
<keyword evidence="3" id="KW-1185">Reference proteome</keyword>
<gene>
    <name evidence="2" type="ORF">STRLI_000912</name>
</gene>
<name>A0ABY7I922_STRNI</name>
<accession>A0ABY7I922</accession>
<feature type="signal peptide" evidence="1">
    <location>
        <begin position="1"/>
        <end position="27"/>
    </location>
</feature>
<keyword evidence="1" id="KW-0732">Signal</keyword>
<evidence type="ECO:0000313" key="3">
    <source>
        <dbReference type="Proteomes" id="UP001210609"/>
    </source>
</evidence>
<dbReference type="RefSeq" id="WP_018092459.1">
    <property type="nucleotide sequence ID" value="NZ_BLIP01000001.1"/>
</dbReference>
<protein>
    <submittedName>
        <fullName evidence="2">Uncharacterized protein</fullName>
    </submittedName>
</protein>
<evidence type="ECO:0000256" key="1">
    <source>
        <dbReference type="SAM" id="SignalP"/>
    </source>
</evidence>
<reference evidence="2 3" key="1">
    <citation type="submission" date="2022-12" db="EMBL/GenBank/DDBJ databases">
        <authorList>
            <person name="Ruckert C."/>
            <person name="Busche T."/>
            <person name="Kalinowski J."/>
            <person name="Wittmann C."/>
        </authorList>
    </citation>
    <scope>NUCLEOTIDE SEQUENCE [LARGE SCALE GENOMIC DNA]</scope>
    <source>
        <strain evidence="2 3">DSM 40555</strain>
    </source>
</reference>